<comment type="caution">
    <text evidence="2">The sequence shown here is derived from an EMBL/GenBank/DDBJ whole genome shotgun (WGS) entry which is preliminary data.</text>
</comment>
<dbReference type="InterPro" id="IPR002156">
    <property type="entry name" value="RNaseH_domain"/>
</dbReference>
<name>A0ABQ8I2U5_9ROSI</name>
<gene>
    <name evidence="2" type="ORF">JRO89_XS05G0228700</name>
</gene>
<keyword evidence="3" id="KW-1185">Reference proteome</keyword>
<organism evidence="2 3">
    <name type="scientific">Xanthoceras sorbifolium</name>
    <dbReference type="NCBI Taxonomy" id="99658"/>
    <lineage>
        <taxon>Eukaryota</taxon>
        <taxon>Viridiplantae</taxon>
        <taxon>Streptophyta</taxon>
        <taxon>Embryophyta</taxon>
        <taxon>Tracheophyta</taxon>
        <taxon>Spermatophyta</taxon>
        <taxon>Magnoliopsida</taxon>
        <taxon>eudicotyledons</taxon>
        <taxon>Gunneridae</taxon>
        <taxon>Pentapetalae</taxon>
        <taxon>rosids</taxon>
        <taxon>malvids</taxon>
        <taxon>Sapindales</taxon>
        <taxon>Sapindaceae</taxon>
        <taxon>Xanthoceroideae</taxon>
        <taxon>Xanthoceras</taxon>
    </lineage>
</organism>
<evidence type="ECO:0000313" key="3">
    <source>
        <dbReference type="Proteomes" id="UP000827721"/>
    </source>
</evidence>
<evidence type="ECO:0000259" key="1">
    <source>
        <dbReference type="Pfam" id="PF13456"/>
    </source>
</evidence>
<evidence type="ECO:0000313" key="2">
    <source>
        <dbReference type="EMBL" id="KAH7570943.1"/>
    </source>
</evidence>
<reference evidence="2 3" key="1">
    <citation type="submission" date="2021-02" db="EMBL/GenBank/DDBJ databases">
        <title>Plant Genome Project.</title>
        <authorList>
            <person name="Zhang R.-G."/>
        </authorList>
    </citation>
    <scope>NUCLEOTIDE SEQUENCE [LARGE SCALE GENOMIC DNA]</scope>
    <source>
        <tissue evidence="2">Leaves</tissue>
    </source>
</reference>
<dbReference type="InterPro" id="IPR052929">
    <property type="entry name" value="RNase_H-like_EbsB-rel"/>
</dbReference>
<protein>
    <recommendedName>
        <fullName evidence="1">RNase H type-1 domain-containing protein</fullName>
    </recommendedName>
</protein>
<proteinExistence type="predicted"/>
<dbReference type="Pfam" id="PF13456">
    <property type="entry name" value="RVT_3"/>
    <property type="match status" value="1"/>
</dbReference>
<dbReference type="EMBL" id="JAFEMO010000005">
    <property type="protein sequence ID" value="KAH7570943.1"/>
    <property type="molecule type" value="Genomic_DNA"/>
</dbReference>
<feature type="domain" description="RNase H type-1" evidence="1">
    <location>
        <begin position="7"/>
        <end position="62"/>
    </location>
</feature>
<dbReference type="Proteomes" id="UP000827721">
    <property type="component" value="Unassembled WGS sequence"/>
</dbReference>
<sequence length="123" mass="13381">MYVIVFIKDVKGVPIFAAARCFEMLCGVEAAEASAVLVGLHWAASLNLNPVLIESDALNVVMLFLLELYPSFSVLFVPRLGNNIAHCITKWVVGSVSSCCWASNFPDWLLKCIRNDGGLVCSS</sequence>
<dbReference type="PANTHER" id="PTHR47074">
    <property type="entry name" value="BNAC02G40300D PROTEIN"/>
    <property type="match status" value="1"/>
</dbReference>
<dbReference type="PANTHER" id="PTHR47074:SF48">
    <property type="entry name" value="POLYNUCLEOTIDYL TRANSFERASE, RIBONUCLEASE H-LIKE SUPERFAMILY PROTEIN"/>
    <property type="match status" value="1"/>
</dbReference>
<accession>A0ABQ8I2U5</accession>